<comment type="subcellular location">
    <subcellularLocation>
        <location evidence="1">Membrane</location>
    </subcellularLocation>
</comment>
<organism evidence="5 6">
    <name type="scientific">Meloidogyne graminicola</name>
    <dbReference type="NCBI Taxonomy" id="189291"/>
    <lineage>
        <taxon>Eukaryota</taxon>
        <taxon>Metazoa</taxon>
        <taxon>Ecdysozoa</taxon>
        <taxon>Nematoda</taxon>
        <taxon>Chromadorea</taxon>
        <taxon>Rhabditida</taxon>
        <taxon>Tylenchina</taxon>
        <taxon>Tylenchomorpha</taxon>
        <taxon>Tylenchoidea</taxon>
        <taxon>Meloidogynidae</taxon>
        <taxon>Meloidogyninae</taxon>
        <taxon>Meloidogyne</taxon>
    </lineage>
</organism>
<dbReference type="GO" id="GO:0007268">
    <property type="term" value="P:chemical synaptic transmission"/>
    <property type="evidence" value="ECO:0007669"/>
    <property type="project" value="TreeGrafter"/>
</dbReference>
<evidence type="ECO:0000256" key="3">
    <source>
        <dbReference type="SAM" id="SignalP"/>
    </source>
</evidence>
<dbReference type="InterPro" id="IPR050614">
    <property type="entry name" value="Synaptic_Scaffolding_LAP-MAGUK"/>
</dbReference>
<dbReference type="InterPro" id="IPR036034">
    <property type="entry name" value="PDZ_sf"/>
</dbReference>
<evidence type="ECO:0000259" key="4">
    <source>
        <dbReference type="PROSITE" id="PS50106"/>
    </source>
</evidence>
<dbReference type="GO" id="GO:0031594">
    <property type="term" value="C:neuromuscular junction"/>
    <property type="evidence" value="ECO:0007669"/>
    <property type="project" value="TreeGrafter"/>
</dbReference>
<dbReference type="AlphaFoldDB" id="A0A8S9ZVE1"/>
<dbReference type="SUPFAM" id="SSF50156">
    <property type="entry name" value="PDZ domain-like"/>
    <property type="match status" value="1"/>
</dbReference>
<evidence type="ECO:0000313" key="6">
    <source>
        <dbReference type="Proteomes" id="UP000605970"/>
    </source>
</evidence>
<dbReference type="PANTHER" id="PTHR23119:SF51">
    <property type="entry name" value="DISKS LARGE 1 TUMOR SUPPRESSOR PROTEIN"/>
    <property type="match status" value="1"/>
</dbReference>
<dbReference type="EMBL" id="JABEBT010000023">
    <property type="protein sequence ID" value="KAF7637104.1"/>
    <property type="molecule type" value="Genomic_DNA"/>
</dbReference>
<dbReference type="PANTHER" id="PTHR23119">
    <property type="entry name" value="DISCS LARGE"/>
    <property type="match status" value="1"/>
</dbReference>
<keyword evidence="6" id="KW-1185">Reference proteome</keyword>
<dbReference type="Pfam" id="PF00595">
    <property type="entry name" value="PDZ"/>
    <property type="match status" value="1"/>
</dbReference>
<dbReference type="GO" id="GO:0098839">
    <property type="term" value="C:postsynaptic density membrane"/>
    <property type="evidence" value="ECO:0007669"/>
    <property type="project" value="TreeGrafter"/>
</dbReference>
<feature type="chain" id="PRO_5035800577" evidence="3">
    <location>
        <begin position="23"/>
        <end position="129"/>
    </location>
</feature>
<feature type="signal peptide" evidence="3">
    <location>
        <begin position="1"/>
        <end position="22"/>
    </location>
</feature>
<keyword evidence="2" id="KW-0472">Membrane</keyword>
<dbReference type="GO" id="GO:0097120">
    <property type="term" value="P:receptor localization to synapse"/>
    <property type="evidence" value="ECO:0007669"/>
    <property type="project" value="TreeGrafter"/>
</dbReference>
<dbReference type="Gene3D" id="2.30.42.10">
    <property type="match status" value="1"/>
</dbReference>
<accession>A0A8S9ZVE1</accession>
<evidence type="ECO:0000313" key="5">
    <source>
        <dbReference type="EMBL" id="KAF7637104.1"/>
    </source>
</evidence>
<gene>
    <name evidence="5" type="ORF">Mgra_00003493</name>
</gene>
<dbReference type="GO" id="GO:0043113">
    <property type="term" value="P:receptor clustering"/>
    <property type="evidence" value="ECO:0007669"/>
    <property type="project" value="TreeGrafter"/>
</dbReference>
<dbReference type="GO" id="GO:0016323">
    <property type="term" value="C:basolateral plasma membrane"/>
    <property type="evidence" value="ECO:0007669"/>
    <property type="project" value="TreeGrafter"/>
</dbReference>
<dbReference type="GO" id="GO:0098609">
    <property type="term" value="P:cell-cell adhesion"/>
    <property type="evidence" value="ECO:0007669"/>
    <property type="project" value="TreeGrafter"/>
</dbReference>
<reference evidence="5" key="1">
    <citation type="journal article" date="2020" name="Ecol. Evol.">
        <title>Genome structure and content of the rice root-knot nematode (Meloidogyne graminicola).</title>
        <authorList>
            <person name="Phan N.T."/>
            <person name="Danchin E.G.J."/>
            <person name="Klopp C."/>
            <person name="Perfus-Barbeoch L."/>
            <person name="Kozlowski D.K."/>
            <person name="Koutsovoulos G.D."/>
            <person name="Lopez-Roques C."/>
            <person name="Bouchez O."/>
            <person name="Zahm M."/>
            <person name="Besnard G."/>
            <person name="Bellafiore S."/>
        </authorList>
    </citation>
    <scope>NUCLEOTIDE SEQUENCE</scope>
    <source>
        <strain evidence="5">VN-18</strain>
    </source>
</reference>
<dbReference type="PROSITE" id="PS50106">
    <property type="entry name" value="PDZ"/>
    <property type="match status" value="1"/>
</dbReference>
<proteinExistence type="predicted"/>
<protein>
    <submittedName>
        <fullName evidence="5">PDZ domain-containing protein</fullName>
    </submittedName>
</protein>
<feature type="domain" description="PDZ" evidence="4">
    <location>
        <begin position="18"/>
        <end position="85"/>
    </location>
</feature>
<dbReference type="GO" id="GO:0099072">
    <property type="term" value="P:regulation of postsynaptic membrane neurotransmitter receptor levels"/>
    <property type="evidence" value="ECO:0007669"/>
    <property type="project" value="TreeGrafter"/>
</dbReference>
<keyword evidence="3" id="KW-0732">Signal</keyword>
<name>A0A8S9ZVE1_9BILA</name>
<evidence type="ECO:0000256" key="2">
    <source>
        <dbReference type="ARBA" id="ARBA00023136"/>
    </source>
</evidence>
<dbReference type="Proteomes" id="UP000605970">
    <property type="component" value="Unassembled WGS sequence"/>
</dbReference>
<comment type="caution">
    <text evidence="5">The sequence shown here is derived from an EMBL/GenBank/DDBJ whole genome shotgun (WGS) entry which is preliminary data.</text>
</comment>
<dbReference type="OrthoDB" id="5824092at2759"/>
<dbReference type="SMART" id="SM00228">
    <property type="entry name" value="PDZ"/>
    <property type="match status" value="1"/>
</dbReference>
<dbReference type="InterPro" id="IPR001478">
    <property type="entry name" value="PDZ"/>
</dbReference>
<sequence>MNKHANLINLNFIFFFLRVTLRKSEYGLGFNIVGGEDGEPIYISHIMPGGAADLNGNIRKGDVLLQVNDVNLTRATHGEAAVTLKTISMGAQVRLLLQYRPRDFFDFEERVERARIQMQSTQGSGGGYR</sequence>
<evidence type="ECO:0000256" key="1">
    <source>
        <dbReference type="ARBA" id="ARBA00004370"/>
    </source>
</evidence>
<dbReference type="GO" id="GO:0019901">
    <property type="term" value="F:protein kinase binding"/>
    <property type="evidence" value="ECO:0007669"/>
    <property type="project" value="TreeGrafter"/>
</dbReference>
<dbReference type="GO" id="GO:0045197">
    <property type="term" value="P:establishment or maintenance of epithelial cell apical/basal polarity"/>
    <property type="evidence" value="ECO:0007669"/>
    <property type="project" value="TreeGrafter"/>
</dbReference>
<dbReference type="GO" id="GO:0043005">
    <property type="term" value="C:neuron projection"/>
    <property type="evidence" value="ECO:0007669"/>
    <property type="project" value="TreeGrafter"/>
</dbReference>